<accession>A0AA35V7B8</accession>
<organism evidence="2 3">
    <name type="scientific">Lactuca saligna</name>
    <name type="common">Willowleaf lettuce</name>
    <dbReference type="NCBI Taxonomy" id="75948"/>
    <lineage>
        <taxon>Eukaryota</taxon>
        <taxon>Viridiplantae</taxon>
        <taxon>Streptophyta</taxon>
        <taxon>Embryophyta</taxon>
        <taxon>Tracheophyta</taxon>
        <taxon>Spermatophyta</taxon>
        <taxon>Magnoliopsida</taxon>
        <taxon>eudicotyledons</taxon>
        <taxon>Gunneridae</taxon>
        <taxon>Pentapetalae</taxon>
        <taxon>asterids</taxon>
        <taxon>campanulids</taxon>
        <taxon>Asterales</taxon>
        <taxon>Asteraceae</taxon>
        <taxon>Cichorioideae</taxon>
        <taxon>Cichorieae</taxon>
        <taxon>Lactucinae</taxon>
        <taxon>Lactuca</taxon>
    </lineage>
</organism>
<dbReference type="Proteomes" id="UP001177003">
    <property type="component" value="Chromosome 1"/>
</dbReference>
<keyword evidence="3" id="KW-1185">Reference proteome</keyword>
<proteinExistence type="predicted"/>
<feature type="region of interest" description="Disordered" evidence="1">
    <location>
        <begin position="1"/>
        <end position="21"/>
    </location>
</feature>
<gene>
    <name evidence="2" type="ORF">LSALG_LOCUS8669</name>
</gene>
<sequence>MHHDGGGYLSDQNRLGEGNLDPTDLKVAKEVQKKDFPNDIPECGADVLRLSCEINFYFQELQVTTSIIGLVKIQVRMKLEQKSLKTITEQKIRMFTCQGKHVVKESQISFSGSSRAHQTSGRRRYRATSQMNNFIRSIVP</sequence>
<evidence type="ECO:0000313" key="2">
    <source>
        <dbReference type="EMBL" id="CAI9268236.1"/>
    </source>
</evidence>
<evidence type="ECO:0000256" key="1">
    <source>
        <dbReference type="SAM" id="MobiDB-lite"/>
    </source>
</evidence>
<name>A0AA35V7B8_LACSI</name>
<evidence type="ECO:0000313" key="3">
    <source>
        <dbReference type="Proteomes" id="UP001177003"/>
    </source>
</evidence>
<dbReference type="EMBL" id="OX465077">
    <property type="protein sequence ID" value="CAI9268236.1"/>
    <property type="molecule type" value="Genomic_DNA"/>
</dbReference>
<reference evidence="2" key="1">
    <citation type="submission" date="2023-04" db="EMBL/GenBank/DDBJ databases">
        <authorList>
            <person name="Vijverberg K."/>
            <person name="Xiong W."/>
            <person name="Schranz E."/>
        </authorList>
    </citation>
    <scope>NUCLEOTIDE SEQUENCE</scope>
</reference>
<protein>
    <submittedName>
        <fullName evidence="2">Uncharacterized protein</fullName>
    </submittedName>
</protein>
<dbReference type="AlphaFoldDB" id="A0AA35V7B8"/>